<gene>
    <name evidence="1" type="ORF">L6452_05137</name>
</gene>
<comment type="caution">
    <text evidence="1">The sequence shown here is derived from an EMBL/GenBank/DDBJ whole genome shotgun (WGS) entry which is preliminary data.</text>
</comment>
<sequence>MVLPPTVLLPLSPSGALGDLPRGSLPRCSLPSPNSGASEVVDQLRTQELQLGVISLHPLIDSKAKAFCEIATKLAQI</sequence>
<accession>A0ACB9EFV2</accession>
<protein>
    <submittedName>
        <fullName evidence="1">Uncharacterized protein</fullName>
    </submittedName>
</protein>
<evidence type="ECO:0000313" key="2">
    <source>
        <dbReference type="Proteomes" id="UP001055879"/>
    </source>
</evidence>
<name>A0ACB9EFV2_ARCLA</name>
<organism evidence="1 2">
    <name type="scientific">Arctium lappa</name>
    <name type="common">Greater burdock</name>
    <name type="synonym">Lappa major</name>
    <dbReference type="NCBI Taxonomy" id="4217"/>
    <lineage>
        <taxon>Eukaryota</taxon>
        <taxon>Viridiplantae</taxon>
        <taxon>Streptophyta</taxon>
        <taxon>Embryophyta</taxon>
        <taxon>Tracheophyta</taxon>
        <taxon>Spermatophyta</taxon>
        <taxon>Magnoliopsida</taxon>
        <taxon>eudicotyledons</taxon>
        <taxon>Gunneridae</taxon>
        <taxon>Pentapetalae</taxon>
        <taxon>asterids</taxon>
        <taxon>campanulids</taxon>
        <taxon>Asterales</taxon>
        <taxon>Asteraceae</taxon>
        <taxon>Carduoideae</taxon>
        <taxon>Cardueae</taxon>
        <taxon>Arctiinae</taxon>
        <taxon>Arctium</taxon>
    </lineage>
</organism>
<proteinExistence type="predicted"/>
<reference evidence="1 2" key="2">
    <citation type="journal article" date="2022" name="Mol. Ecol. Resour.">
        <title>The genomes of chicory, endive, great burdock and yacon provide insights into Asteraceae paleo-polyploidization history and plant inulin production.</title>
        <authorList>
            <person name="Fan W."/>
            <person name="Wang S."/>
            <person name="Wang H."/>
            <person name="Wang A."/>
            <person name="Jiang F."/>
            <person name="Liu H."/>
            <person name="Zhao H."/>
            <person name="Xu D."/>
            <person name="Zhang Y."/>
        </authorList>
    </citation>
    <scope>NUCLEOTIDE SEQUENCE [LARGE SCALE GENOMIC DNA]</scope>
    <source>
        <strain evidence="2">cv. Niubang</strain>
    </source>
</reference>
<dbReference type="Proteomes" id="UP001055879">
    <property type="component" value="Linkage Group LG02"/>
</dbReference>
<reference evidence="2" key="1">
    <citation type="journal article" date="2022" name="Mol. Ecol. Resour.">
        <title>The genomes of chicory, endive, great burdock and yacon provide insights into Asteraceae palaeo-polyploidization history and plant inulin production.</title>
        <authorList>
            <person name="Fan W."/>
            <person name="Wang S."/>
            <person name="Wang H."/>
            <person name="Wang A."/>
            <person name="Jiang F."/>
            <person name="Liu H."/>
            <person name="Zhao H."/>
            <person name="Xu D."/>
            <person name="Zhang Y."/>
        </authorList>
    </citation>
    <scope>NUCLEOTIDE SEQUENCE [LARGE SCALE GENOMIC DNA]</scope>
    <source>
        <strain evidence="2">cv. Niubang</strain>
    </source>
</reference>
<keyword evidence="2" id="KW-1185">Reference proteome</keyword>
<dbReference type="EMBL" id="CM042048">
    <property type="protein sequence ID" value="KAI3757596.1"/>
    <property type="molecule type" value="Genomic_DNA"/>
</dbReference>
<evidence type="ECO:0000313" key="1">
    <source>
        <dbReference type="EMBL" id="KAI3757596.1"/>
    </source>
</evidence>